<keyword evidence="1" id="KW-0863">Zinc-finger</keyword>
<feature type="domain" description="HIT-type" evidence="3">
    <location>
        <begin position="1"/>
        <end position="31"/>
    </location>
</feature>
<reference evidence="4 5" key="1">
    <citation type="journal article" date="2019" name="Nat. Ecol. Evol.">
        <title>Megaphylogeny resolves global patterns of mushroom evolution.</title>
        <authorList>
            <person name="Varga T."/>
            <person name="Krizsan K."/>
            <person name="Foldi C."/>
            <person name="Dima B."/>
            <person name="Sanchez-Garcia M."/>
            <person name="Sanchez-Ramirez S."/>
            <person name="Szollosi G.J."/>
            <person name="Szarkandi J.G."/>
            <person name="Papp V."/>
            <person name="Albert L."/>
            <person name="Andreopoulos W."/>
            <person name="Angelini C."/>
            <person name="Antonin V."/>
            <person name="Barry K.W."/>
            <person name="Bougher N.L."/>
            <person name="Buchanan P."/>
            <person name="Buyck B."/>
            <person name="Bense V."/>
            <person name="Catcheside P."/>
            <person name="Chovatia M."/>
            <person name="Cooper J."/>
            <person name="Damon W."/>
            <person name="Desjardin D."/>
            <person name="Finy P."/>
            <person name="Geml J."/>
            <person name="Haridas S."/>
            <person name="Hughes K."/>
            <person name="Justo A."/>
            <person name="Karasinski D."/>
            <person name="Kautmanova I."/>
            <person name="Kiss B."/>
            <person name="Kocsube S."/>
            <person name="Kotiranta H."/>
            <person name="LaButti K.M."/>
            <person name="Lechner B.E."/>
            <person name="Liimatainen K."/>
            <person name="Lipzen A."/>
            <person name="Lukacs Z."/>
            <person name="Mihaltcheva S."/>
            <person name="Morgado L.N."/>
            <person name="Niskanen T."/>
            <person name="Noordeloos M.E."/>
            <person name="Ohm R.A."/>
            <person name="Ortiz-Santana B."/>
            <person name="Ovrebo C."/>
            <person name="Racz N."/>
            <person name="Riley R."/>
            <person name="Savchenko A."/>
            <person name="Shiryaev A."/>
            <person name="Soop K."/>
            <person name="Spirin V."/>
            <person name="Szebenyi C."/>
            <person name="Tomsovsky M."/>
            <person name="Tulloss R.E."/>
            <person name="Uehling J."/>
            <person name="Grigoriev I.V."/>
            <person name="Vagvolgyi C."/>
            <person name="Papp T."/>
            <person name="Martin F.M."/>
            <person name="Miettinen O."/>
            <person name="Hibbett D.S."/>
            <person name="Nagy L.G."/>
        </authorList>
    </citation>
    <scope>NUCLEOTIDE SEQUENCE [LARGE SCALE GENOMIC DNA]</scope>
    <source>
        <strain evidence="4 5">CBS 121175</strain>
    </source>
</reference>
<dbReference type="CDD" id="cd23024">
    <property type="entry name" value="zf-HIT_ZNHIT2-3"/>
    <property type="match status" value="1"/>
</dbReference>
<dbReference type="PANTHER" id="PTHR15555:SF0">
    <property type="entry name" value="ZINC FINGER HIT DOMAIN-CONTAINING PROTEIN 2"/>
    <property type="match status" value="1"/>
</dbReference>
<dbReference type="SUPFAM" id="SSF144232">
    <property type="entry name" value="HIT/MYND zinc finger-like"/>
    <property type="match status" value="1"/>
</dbReference>
<feature type="non-terminal residue" evidence="4">
    <location>
        <position position="1"/>
    </location>
</feature>
<keyword evidence="5" id="KW-1185">Reference proteome</keyword>
<feature type="compositionally biased region" description="Basic and acidic residues" evidence="2">
    <location>
        <begin position="361"/>
        <end position="372"/>
    </location>
</feature>
<dbReference type="AlphaFoldDB" id="A0A5C3L0N4"/>
<gene>
    <name evidence="4" type="ORF">FA15DRAFT_588812</name>
</gene>
<dbReference type="InterPro" id="IPR007529">
    <property type="entry name" value="Znf_HIT"/>
</dbReference>
<evidence type="ECO:0000259" key="3">
    <source>
        <dbReference type="PROSITE" id="PS51083"/>
    </source>
</evidence>
<dbReference type="PANTHER" id="PTHR15555">
    <property type="entry name" value="ZINC FINGER HIT DOMAIN CONTAINING PROTEIN 2 PROTEIN FON -RELATED"/>
    <property type="match status" value="1"/>
</dbReference>
<feature type="compositionally biased region" description="Polar residues" evidence="2">
    <location>
        <begin position="373"/>
        <end position="387"/>
    </location>
</feature>
<keyword evidence="1" id="KW-0479">Metal-binding</keyword>
<dbReference type="PROSITE" id="PS51083">
    <property type="entry name" value="ZF_HIT"/>
    <property type="match status" value="1"/>
</dbReference>
<sequence>CHRQFAKYTCPGCNTPYCSLTCFRSDSHSQCSEPFYKNELETGIRAEPSKTAEERSTMLGLLRRFEEENADEGFNVEDDDDNSDLARRLSFIDLDNASPDALWSALTPKERERFVKALNDPSSELAQQLLSSDELHKQISEPWWARVDLVPEEEAVKRSNVDHQPRISFSIPEALLKPVPNRPLLAYNISAISIVYAFVVRHLGLSSMSEILADEDFEVAYQIFARSLPFLIDRKSTVVFQTLDAVITDLASRFASNIITSDLFSVLLQDSSEMMTPKKVTQISTKPTSELDLSSHPHQLPLLFLSDIYNFFSTGLERHRVPQSRKHLTHKLVFYAAHVVTMPSPLLRAVAHELEDKGKAYRADAESRKQLDETLTANSGRPSQSNNRIEDLSNPVPREKAITVTTI</sequence>
<dbReference type="Proteomes" id="UP000307440">
    <property type="component" value="Unassembled WGS sequence"/>
</dbReference>
<dbReference type="OrthoDB" id="18412at2759"/>
<name>A0A5C3L0N4_COPMA</name>
<protein>
    <recommendedName>
        <fullName evidence="3">HIT-type domain-containing protein</fullName>
    </recommendedName>
</protein>
<accession>A0A5C3L0N4</accession>
<dbReference type="STRING" id="230819.A0A5C3L0N4"/>
<dbReference type="Pfam" id="PF04438">
    <property type="entry name" value="zf-HIT"/>
    <property type="match status" value="1"/>
</dbReference>
<proteinExistence type="predicted"/>
<dbReference type="EMBL" id="ML210177">
    <property type="protein sequence ID" value="TFK26230.1"/>
    <property type="molecule type" value="Genomic_DNA"/>
</dbReference>
<feature type="region of interest" description="Disordered" evidence="2">
    <location>
        <begin position="361"/>
        <end position="396"/>
    </location>
</feature>
<dbReference type="GO" id="GO:0008270">
    <property type="term" value="F:zinc ion binding"/>
    <property type="evidence" value="ECO:0007669"/>
    <property type="project" value="UniProtKB-UniRule"/>
</dbReference>
<dbReference type="Gene3D" id="3.30.60.190">
    <property type="match status" value="1"/>
</dbReference>
<dbReference type="InterPro" id="IPR039646">
    <property type="entry name" value="ZNHIT2"/>
</dbReference>
<evidence type="ECO:0000313" key="5">
    <source>
        <dbReference type="Proteomes" id="UP000307440"/>
    </source>
</evidence>
<evidence type="ECO:0000313" key="4">
    <source>
        <dbReference type="EMBL" id="TFK26230.1"/>
    </source>
</evidence>
<evidence type="ECO:0000256" key="2">
    <source>
        <dbReference type="SAM" id="MobiDB-lite"/>
    </source>
</evidence>
<organism evidence="4 5">
    <name type="scientific">Coprinopsis marcescibilis</name>
    <name type="common">Agaric fungus</name>
    <name type="synonym">Psathyrella marcescibilis</name>
    <dbReference type="NCBI Taxonomy" id="230819"/>
    <lineage>
        <taxon>Eukaryota</taxon>
        <taxon>Fungi</taxon>
        <taxon>Dikarya</taxon>
        <taxon>Basidiomycota</taxon>
        <taxon>Agaricomycotina</taxon>
        <taxon>Agaricomycetes</taxon>
        <taxon>Agaricomycetidae</taxon>
        <taxon>Agaricales</taxon>
        <taxon>Agaricineae</taxon>
        <taxon>Psathyrellaceae</taxon>
        <taxon>Coprinopsis</taxon>
    </lineage>
</organism>
<evidence type="ECO:0000256" key="1">
    <source>
        <dbReference type="PROSITE-ProRule" id="PRU00453"/>
    </source>
</evidence>
<keyword evidence="1" id="KW-0862">Zinc</keyword>